<dbReference type="AlphaFoldDB" id="A0AAU9FHP7"/>
<dbReference type="Proteomes" id="UP001500889">
    <property type="component" value="Chromosome U"/>
</dbReference>
<reference evidence="2 3" key="1">
    <citation type="submission" date="2024-02" db="EMBL/GenBank/DDBJ databases">
        <title>A chromosome-level genome assembly of Drosophila madeirensis, a fruit fly species endemic to Madeira island.</title>
        <authorList>
            <person name="Tomihara K."/>
            <person name="Llopart A."/>
            <person name="Yamamoto D."/>
        </authorList>
    </citation>
    <scope>NUCLEOTIDE SEQUENCE [LARGE SCALE GENOMIC DNA]</scope>
    <source>
        <strain evidence="2 3">RF1</strain>
    </source>
</reference>
<organism evidence="2 3">
    <name type="scientific">Drosophila madeirensis</name>
    <name type="common">Fruit fly</name>
    <dbReference type="NCBI Taxonomy" id="30013"/>
    <lineage>
        <taxon>Eukaryota</taxon>
        <taxon>Metazoa</taxon>
        <taxon>Ecdysozoa</taxon>
        <taxon>Arthropoda</taxon>
        <taxon>Hexapoda</taxon>
        <taxon>Insecta</taxon>
        <taxon>Pterygota</taxon>
        <taxon>Neoptera</taxon>
        <taxon>Endopterygota</taxon>
        <taxon>Diptera</taxon>
        <taxon>Brachycera</taxon>
        <taxon>Muscomorpha</taxon>
        <taxon>Ephydroidea</taxon>
        <taxon>Drosophilidae</taxon>
        <taxon>Drosophila</taxon>
        <taxon>Sophophora</taxon>
    </lineage>
</organism>
<dbReference type="Gene3D" id="6.10.250.1050">
    <property type="match status" value="1"/>
</dbReference>
<dbReference type="GO" id="GO:0009966">
    <property type="term" value="P:regulation of signal transduction"/>
    <property type="evidence" value="ECO:0007669"/>
    <property type="project" value="InterPro"/>
</dbReference>
<dbReference type="EMBL" id="AP029264">
    <property type="protein sequence ID" value="BFF95254.1"/>
    <property type="molecule type" value="Genomic_DNA"/>
</dbReference>
<keyword evidence="3" id="KW-1185">Reference proteome</keyword>
<sequence>MKAPKLRGILKNNSVLNLRPVKSASFDEISLMHTTQRPEVQVANPPKPVGTSFNISVATLTQELKKVSDRNQYDLNIDTDEDSSDDEYILSETLQERVQRLEFERRRSMHYTEYQSVQLARRLIAEEFSTSTESIESEHFSDFLVSSCEAEDCLPAESNSEVQKSIEQILAEKLHSETSMDLDIEPAVDVEPRLTPSHPCYHQLAATNPSHLEQTQPNVDPI</sequence>
<evidence type="ECO:0000313" key="3">
    <source>
        <dbReference type="Proteomes" id="UP001500889"/>
    </source>
</evidence>
<gene>
    <name evidence="2" type="ORF">DMAD_12699</name>
</gene>
<accession>A0AAU9FHP7</accession>
<protein>
    <submittedName>
        <fullName evidence="2">Uncharacterized protein</fullName>
    </submittedName>
</protein>
<proteinExistence type="inferred from homology"/>
<comment type="similarity">
    <text evidence="1">Belongs to the protein phosphatase inhibitor 2 family.</text>
</comment>
<dbReference type="InterPro" id="IPR007062">
    <property type="entry name" value="PPI-2"/>
</dbReference>
<dbReference type="GO" id="GO:0004864">
    <property type="term" value="F:protein phosphatase inhibitor activity"/>
    <property type="evidence" value="ECO:0007669"/>
    <property type="project" value="InterPro"/>
</dbReference>
<evidence type="ECO:0000313" key="2">
    <source>
        <dbReference type="EMBL" id="BFF95254.1"/>
    </source>
</evidence>
<dbReference type="Pfam" id="PF04979">
    <property type="entry name" value="IPP-2"/>
    <property type="match status" value="1"/>
</dbReference>
<name>A0AAU9FHP7_DROMD</name>
<evidence type="ECO:0000256" key="1">
    <source>
        <dbReference type="ARBA" id="ARBA00005472"/>
    </source>
</evidence>